<accession>A0A853BHI0</accession>
<keyword evidence="2" id="KW-1185">Reference proteome</keyword>
<reference evidence="1 2" key="1">
    <citation type="submission" date="2020-07" db="EMBL/GenBank/DDBJ databases">
        <title>Sequencing the genomes of 1000 actinobacteria strains.</title>
        <authorList>
            <person name="Klenk H.-P."/>
        </authorList>
    </citation>
    <scope>NUCLEOTIDE SEQUENCE [LARGE SCALE GENOMIC DNA]</scope>
    <source>
        <strain evidence="1 2">DSM 45927</strain>
    </source>
</reference>
<evidence type="ECO:0000313" key="2">
    <source>
        <dbReference type="Proteomes" id="UP000575985"/>
    </source>
</evidence>
<sequence>MTFTFPTSFDAVCLLTDWAGRDRPDLLVRARQAQERLHRHLPGARRRAEDFLRAVEGLARDLPVEMLPWLWDAAAQGLVLLGGDKCLWAAPRAYARARRAEAEHGLALDAEHHTAQALFLARAGALPAKEVRAFQEWITATLAPERAYPALAELVTARAAGGSAPAAGTYGLLARTAAAAGIGQEEVARALADLLAASRGTAVPPALFTKAAAVFAAAPPGVEHLAVFWELFPPGRWVRNDGGAWLHLLEASGAVEAVVRGEVTPRGGVAGWLQRFVRLYKYTGSSQGVMAQRMPARLYGVLPRLAPRLRAEDRPLDTWSSECGYSTLDAELLAACLAHGVPVQMPARGREFVFVEGPHLGRLFGHPVLGPRLERQVSRHHRDSRGELRSGARSAVALFPGVPEVVPVVGERVRRLVGEVGAAGLPGAAASLGVLEGVLDDAAIAALEGVEEEVAAVEAAGPLLRALRGGLPEELGWPAFDAAVAELGGPEGVLRVCSSWPVCTLVGRERAIAVDHAGRVGALELEPAEGGVPVVRRLGERFLVAYAGEDGGPGWAYWSDRPGERLEVGGAGDWRVADWAREYSVHSVSEWSGYRLAAVPPRWRDEGQLSDGTGVWLAGRRGRAIDWFALSGEGVAGEASLPAFFAEGPGEGWAWERESLSLVRLPEGVESPLGQAGGLSGFRVAAATERPGRYSDDYLVEGVDGRRARHHRARAMGRPWGVLRFPGSGVELLVTRGHGSVQLERACCYAVEDDTLQWEVVTVCGKRRRWSRGDLPFFPPVGFWHFLGLRDAGSSQALRRVGLEEARALVAAHRSGGAEKALAVLDERVPGVVHAEVRRGVARVVAGAAALAEGCAALVERVRAARAG</sequence>
<dbReference type="RefSeq" id="WP_179765886.1">
    <property type="nucleotide sequence ID" value="NZ_JACCFO010000001.1"/>
</dbReference>
<proteinExistence type="predicted"/>
<protein>
    <submittedName>
        <fullName evidence="1">Uncharacterized protein</fullName>
    </submittedName>
</protein>
<dbReference type="EMBL" id="JACCFO010000001">
    <property type="protein sequence ID" value="NYI94184.1"/>
    <property type="molecule type" value="Genomic_DNA"/>
</dbReference>
<comment type="caution">
    <text evidence="1">The sequence shown here is derived from an EMBL/GenBank/DDBJ whole genome shotgun (WGS) entry which is preliminary data.</text>
</comment>
<dbReference type="Proteomes" id="UP000575985">
    <property type="component" value="Unassembled WGS sequence"/>
</dbReference>
<gene>
    <name evidence="1" type="ORF">HNR12_000461</name>
</gene>
<name>A0A853BHI0_9ACTN</name>
<organism evidence="1 2">
    <name type="scientific">Streptomonospora nanhaiensis</name>
    <dbReference type="NCBI Taxonomy" id="1323731"/>
    <lineage>
        <taxon>Bacteria</taxon>
        <taxon>Bacillati</taxon>
        <taxon>Actinomycetota</taxon>
        <taxon>Actinomycetes</taxon>
        <taxon>Streptosporangiales</taxon>
        <taxon>Nocardiopsidaceae</taxon>
        <taxon>Streptomonospora</taxon>
    </lineage>
</organism>
<dbReference type="AlphaFoldDB" id="A0A853BHI0"/>
<evidence type="ECO:0000313" key="1">
    <source>
        <dbReference type="EMBL" id="NYI94184.1"/>
    </source>
</evidence>